<dbReference type="GO" id="GO:0005886">
    <property type="term" value="C:plasma membrane"/>
    <property type="evidence" value="ECO:0007669"/>
    <property type="project" value="TreeGrafter"/>
</dbReference>
<evidence type="ECO:0000256" key="5">
    <source>
        <dbReference type="ARBA" id="ARBA00022826"/>
    </source>
</evidence>
<keyword evidence="2" id="KW-0813">Transport</keyword>
<dbReference type="InterPro" id="IPR050818">
    <property type="entry name" value="KCNH_animal-type"/>
</dbReference>
<dbReference type="Gene3D" id="2.60.120.10">
    <property type="entry name" value="Jelly Rolls"/>
    <property type="match status" value="1"/>
</dbReference>
<evidence type="ECO:0000256" key="10">
    <source>
        <dbReference type="ARBA" id="ARBA00023136"/>
    </source>
</evidence>
<dbReference type="InterPro" id="IPR014710">
    <property type="entry name" value="RmlC-like_jellyroll"/>
</dbReference>
<sequence>MSPWAWSEKHGSASSGAYLSMSRERSRSRARSLRISPDMRKQIKRFEAACDDDVDLGYWNGWGLYARRHPHMLSPHGMYRIAWDSMMALLVMYIVISVPFQLGFSPSIPIELLVFEYILDFIFIMDVFVNLRTGYTNERGRLELDPKKSATHYLAEWFVVDAVSSLPPVIEIAMASISRYRRCCDVPPVARCRGGMAPHQSSTTVGTRFLRVMRCLRGVKLVRLVKLMYTGPHQSTMRDVLDDVMAAPTTRLIYKVLAMITFALLAAHLYACFFAASGTRAIKTYVEAIDGEAASNWSTWEEYVAYLYWAFSMMTTVGFGDIVAISNNERIYAIAAMFLGSAFYSYVIAIAASIVAGRDAKQATYFHRMEQLNAWMSHHHFPANLRRHIRRYFRMRFEKRTALDERVIMDELEPDLLEAVAEELLHETVKRNELFETLPRASLAKLVPIVTEILVGEGQTIVERGKRTSSFFILGHGEAELHDPLLESVTTLYPGNAFGELVLLGVRSTSQVVSTVQHLCDPLSMQAKAALRAIERLQKYHERKRIPVNPRTARSIAKLRALALQDLFTHDDHAQEQQTDEMVREDNSLARASCEVTAHVAIKSDDLKFTAITSSDSDFAQNAGEEDENLSEEVAGLALETIDTRSIDEDMPEIKAIRADTPTPRSLSRSMLRLTFLLLLLLRNNVEASLRRRSS</sequence>
<dbReference type="InterPro" id="IPR018490">
    <property type="entry name" value="cNMP-bd_dom_sf"/>
</dbReference>
<feature type="transmembrane region" description="Helical" evidence="12">
    <location>
        <begin position="81"/>
        <end position="100"/>
    </location>
</feature>
<feature type="transmembrane region" description="Helical" evidence="12">
    <location>
        <begin position="306"/>
        <end position="324"/>
    </location>
</feature>
<keyword evidence="11" id="KW-0407">Ion channel</keyword>
<dbReference type="PANTHER" id="PTHR10217">
    <property type="entry name" value="VOLTAGE AND LIGAND GATED POTASSIUM CHANNEL"/>
    <property type="match status" value="1"/>
</dbReference>
<evidence type="ECO:0000256" key="12">
    <source>
        <dbReference type="SAM" id="Phobius"/>
    </source>
</evidence>
<evidence type="ECO:0000256" key="6">
    <source>
        <dbReference type="ARBA" id="ARBA00022882"/>
    </source>
</evidence>
<evidence type="ECO:0000256" key="9">
    <source>
        <dbReference type="ARBA" id="ARBA00023065"/>
    </source>
</evidence>
<comment type="subcellular location">
    <subcellularLocation>
        <location evidence="1">Membrane</location>
        <topology evidence="1">Multi-pass membrane protein</topology>
    </subcellularLocation>
</comment>
<evidence type="ECO:0000256" key="8">
    <source>
        <dbReference type="ARBA" id="ARBA00022989"/>
    </source>
</evidence>
<gene>
    <name evidence="14" type="ORF">CTAYLR_009715</name>
</gene>
<dbReference type="PANTHER" id="PTHR10217:SF435">
    <property type="entry name" value="POTASSIUM VOLTAGE-GATED CHANNEL PROTEIN EAG"/>
    <property type="match status" value="1"/>
</dbReference>
<dbReference type="InterPro" id="IPR005821">
    <property type="entry name" value="Ion_trans_dom"/>
</dbReference>
<evidence type="ECO:0000256" key="3">
    <source>
        <dbReference type="ARBA" id="ARBA00022538"/>
    </source>
</evidence>
<evidence type="ECO:0000256" key="7">
    <source>
        <dbReference type="ARBA" id="ARBA00022958"/>
    </source>
</evidence>
<dbReference type="GO" id="GO:0034702">
    <property type="term" value="C:monoatomic ion channel complex"/>
    <property type="evidence" value="ECO:0007669"/>
    <property type="project" value="UniProtKB-KW"/>
</dbReference>
<evidence type="ECO:0000256" key="11">
    <source>
        <dbReference type="ARBA" id="ARBA00023303"/>
    </source>
</evidence>
<feature type="transmembrane region" description="Helical" evidence="12">
    <location>
        <begin position="331"/>
        <end position="356"/>
    </location>
</feature>
<dbReference type="PROSITE" id="PS50042">
    <property type="entry name" value="CNMP_BINDING_3"/>
    <property type="match status" value="1"/>
</dbReference>
<keyword evidence="4 12" id="KW-0812">Transmembrane</keyword>
<keyword evidence="3" id="KW-0633">Potassium transport</keyword>
<feature type="transmembrane region" description="Helical" evidence="12">
    <location>
        <begin position="112"/>
        <end position="131"/>
    </location>
</feature>
<keyword evidence="15" id="KW-1185">Reference proteome</keyword>
<evidence type="ECO:0000256" key="4">
    <source>
        <dbReference type="ARBA" id="ARBA00022692"/>
    </source>
</evidence>
<feature type="domain" description="Cyclic nucleotide-binding" evidence="13">
    <location>
        <begin position="434"/>
        <end position="504"/>
    </location>
</feature>
<keyword evidence="10 12" id="KW-0472">Membrane</keyword>
<keyword evidence="9" id="KW-0406">Ion transport</keyword>
<dbReference type="PRINTS" id="PR01463">
    <property type="entry name" value="EAGCHANLFMLY"/>
</dbReference>
<organism evidence="14 15">
    <name type="scientific">Chrysophaeum taylorii</name>
    <dbReference type="NCBI Taxonomy" id="2483200"/>
    <lineage>
        <taxon>Eukaryota</taxon>
        <taxon>Sar</taxon>
        <taxon>Stramenopiles</taxon>
        <taxon>Ochrophyta</taxon>
        <taxon>Pelagophyceae</taxon>
        <taxon>Pelagomonadales</taxon>
        <taxon>Pelagomonadaceae</taxon>
        <taxon>Chrysophaeum</taxon>
    </lineage>
</organism>
<accession>A0AAD7UGR0</accession>
<keyword evidence="7" id="KW-0630">Potassium</keyword>
<reference evidence="14" key="1">
    <citation type="submission" date="2023-01" db="EMBL/GenBank/DDBJ databases">
        <title>Metagenome sequencing of chrysophaentin producing Chrysophaeum taylorii.</title>
        <authorList>
            <person name="Davison J."/>
            <person name="Bewley C."/>
        </authorList>
    </citation>
    <scope>NUCLEOTIDE SEQUENCE</scope>
    <source>
        <strain evidence="14">NIES-1699</strain>
    </source>
</reference>
<evidence type="ECO:0000259" key="13">
    <source>
        <dbReference type="PROSITE" id="PS50042"/>
    </source>
</evidence>
<dbReference type="Pfam" id="PF00520">
    <property type="entry name" value="Ion_trans"/>
    <property type="match status" value="1"/>
</dbReference>
<dbReference type="GO" id="GO:0042391">
    <property type="term" value="P:regulation of membrane potential"/>
    <property type="evidence" value="ECO:0007669"/>
    <property type="project" value="TreeGrafter"/>
</dbReference>
<dbReference type="AlphaFoldDB" id="A0AAD7UGR0"/>
<dbReference type="InterPro" id="IPR003938">
    <property type="entry name" value="K_chnl_volt-dep_EAG/ELK/ERG"/>
</dbReference>
<dbReference type="Gene3D" id="1.10.287.70">
    <property type="match status" value="1"/>
</dbReference>
<feature type="transmembrane region" description="Helical" evidence="12">
    <location>
        <begin position="252"/>
        <end position="276"/>
    </location>
</feature>
<dbReference type="InterPro" id="IPR000595">
    <property type="entry name" value="cNMP-bd_dom"/>
</dbReference>
<dbReference type="EMBL" id="JAQMWT010000343">
    <property type="protein sequence ID" value="KAJ8603913.1"/>
    <property type="molecule type" value="Genomic_DNA"/>
</dbReference>
<comment type="caution">
    <text evidence="14">The sequence shown here is derived from an EMBL/GenBank/DDBJ whole genome shotgun (WGS) entry which is preliminary data.</text>
</comment>
<dbReference type="Gene3D" id="1.10.287.630">
    <property type="entry name" value="Helix hairpin bin"/>
    <property type="match status" value="1"/>
</dbReference>
<dbReference type="Proteomes" id="UP001230188">
    <property type="component" value="Unassembled WGS sequence"/>
</dbReference>
<protein>
    <recommendedName>
        <fullName evidence="13">Cyclic nucleotide-binding domain-containing protein</fullName>
    </recommendedName>
</protein>
<evidence type="ECO:0000256" key="1">
    <source>
        <dbReference type="ARBA" id="ARBA00004141"/>
    </source>
</evidence>
<evidence type="ECO:0000313" key="14">
    <source>
        <dbReference type="EMBL" id="KAJ8603913.1"/>
    </source>
</evidence>
<evidence type="ECO:0000313" key="15">
    <source>
        <dbReference type="Proteomes" id="UP001230188"/>
    </source>
</evidence>
<keyword evidence="6" id="KW-0851">Voltage-gated channel</keyword>
<keyword evidence="5" id="KW-0631">Potassium channel</keyword>
<dbReference type="SUPFAM" id="SSF51206">
    <property type="entry name" value="cAMP-binding domain-like"/>
    <property type="match status" value="1"/>
</dbReference>
<dbReference type="GO" id="GO:0005249">
    <property type="term" value="F:voltage-gated potassium channel activity"/>
    <property type="evidence" value="ECO:0007669"/>
    <property type="project" value="InterPro"/>
</dbReference>
<dbReference type="CDD" id="cd00038">
    <property type="entry name" value="CAP_ED"/>
    <property type="match status" value="1"/>
</dbReference>
<dbReference type="SUPFAM" id="SSF81324">
    <property type="entry name" value="Voltage-gated potassium channels"/>
    <property type="match status" value="1"/>
</dbReference>
<proteinExistence type="predicted"/>
<keyword evidence="8 12" id="KW-1133">Transmembrane helix</keyword>
<dbReference type="SMART" id="SM00100">
    <property type="entry name" value="cNMP"/>
    <property type="match status" value="1"/>
</dbReference>
<evidence type="ECO:0000256" key="2">
    <source>
        <dbReference type="ARBA" id="ARBA00022448"/>
    </source>
</evidence>
<name>A0AAD7UGR0_9STRA</name>